<comment type="caution">
    <text evidence="1">The sequence shown here is derived from an EMBL/GenBank/DDBJ whole genome shotgun (WGS) entry which is preliminary data.</text>
</comment>
<gene>
    <name evidence="1" type="ORF">N0B51_02325</name>
</gene>
<protein>
    <recommendedName>
        <fullName evidence="3">Sulfotransferase family protein</fullName>
    </recommendedName>
</protein>
<name>A0A9X2VZ42_9SPHN</name>
<evidence type="ECO:0000313" key="2">
    <source>
        <dbReference type="Proteomes" id="UP001142648"/>
    </source>
</evidence>
<keyword evidence="2" id="KW-1185">Reference proteome</keyword>
<dbReference type="RefSeq" id="WP_259960568.1">
    <property type="nucleotide sequence ID" value="NZ_JAOAMV010000001.1"/>
</dbReference>
<evidence type="ECO:0000313" key="1">
    <source>
        <dbReference type="EMBL" id="MCT2557811.1"/>
    </source>
</evidence>
<reference evidence="1" key="1">
    <citation type="submission" date="2022-09" db="EMBL/GenBank/DDBJ databases">
        <title>The genome sequence of Tsuneonella sp. YG55.</title>
        <authorList>
            <person name="Liu Y."/>
        </authorList>
    </citation>
    <scope>NUCLEOTIDE SEQUENCE</scope>
    <source>
        <strain evidence="1">YG55</strain>
    </source>
</reference>
<dbReference type="InterPro" id="IPR027417">
    <property type="entry name" value="P-loop_NTPase"/>
</dbReference>
<proteinExistence type="predicted"/>
<dbReference type="SUPFAM" id="SSF52540">
    <property type="entry name" value="P-loop containing nucleoside triphosphate hydrolases"/>
    <property type="match status" value="1"/>
</dbReference>
<dbReference type="Proteomes" id="UP001142648">
    <property type="component" value="Unassembled WGS sequence"/>
</dbReference>
<accession>A0A9X2VZ42</accession>
<sequence>MSALMILGMHRSFTSLTAHWLMKCGLDIGADLLPGSQGNDDGHFEDLQFLALHEEILRENGLPEDGLRFVHDRAFLFDRFAAITVSPRARRQAIALAATRPPQFGWKDPRTCLFLPLWREVLRQATSLVVVRHFDEVVRSLDRRDRALVKQNANLRDRFRSWRDGRYRSHDAFLGAWVHYNRCLLDHIRLGETFVVTDLVGQADAAIRWLRGRGFALDPVPITTVARPTPPPDPDRLSYRYDGKLLAEARALFGDLAAVAGATSAQE</sequence>
<dbReference type="AlphaFoldDB" id="A0A9X2VZ42"/>
<evidence type="ECO:0008006" key="3">
    <source>
        <dbReference type="Google" id="ProtNLM"/>
    </source>
</evidence>
<organism evidence="1 2">
    <name type="scientific">Tsuneonella litorea</name>
    <dbReference type="NCBI Taxonomy" id="2976475"/>
    <lineage>
        <taxon>Bacteria</taxon>
        <taxon>Pseudomonadati</taxon>
        <taxon>Pseudomonadota</taxon>
        <taxon>Alphaproteobacteria</taxon>
        <taxon>Sphingomonadales</taxon>
        <taxon>Erythrobacteraceae</taxon>
        <taxon>Tsuneonella</taxon>
    </lineage>
</organism>
<dbReference type="EMBL" id="JAOAMV010000001">
    <property type="protein sequence ID" value="MCT2557811.1"/>
    <property type="molecule type" value="Genomic_DNA"/>
</dbReference>
<dbReference type="Gene3D" id="3.40.50.300">
    <property type="entry name" value="P-loop containing nucleotide triphosphate hydrolases"/>
    <property type="match status" value="1"/>
</dbReference>